<dbReference type="SUPFAM" id="SSF56935">
    <property type="entry name" value="Porins"/>
    <property type="match status" value="1"/>
</dbReference>
<keyword evidence="8" id="KW-0732">Signal</keyword>
<evidence type="ECO:0000256" key="1">
    <source>
        <dbReference type="ARBA" id="ARBA00004442"/>
    </source>
</evidence>
<comment type="caution">
    <text evidence="10">The sequence shown here is derived from an EMBL/GenBank/DDBJ whole genome shotgun (WGS) entry which is preliminary data.</text>
</comment>
<evidence type="ECO:0000256" key="3">
    <source>
        <dbReference type="ARBA" id="ARBA00022496"/>
    </source>
</evidence>
<keyword evidence="7" id="KW-0798">TonB box</keyword>
<evidence type="ECO:0000256" key="8">
    <source>
        <dbReference type="SAM" id="SignalP"/>
    </source>
</evidence>
<evidence type="ECO:0000259" key="9">
    <source>
        <dbReference type="SMART" id="SM00965"/>
    </source>
</evidence>
<keyword evidence="11" id="KW-1185">Reference proteome</keyword>
<dbReference type="InterPro" id="IPR037066">
    <property type="entry name" value="Plug_dom_sf"/>
</dbReference>
<keyword evidence="4" id="KW-0408">Iron</keyword>
<evidence type="ECO:0000256" key="5">
    <source>
        <dbReference type="ARBA" id="ARBA00023136"/>
    </source>
</evidence>
<dbReference type="Proteomes" id="UP001596152">
    <property type="component" value="Unassembled WGS sequence"/>
</dbReference>
<accession>A0ABW0FVX3</accession>
<keyword evidence="10" id="KW-0675">Receptor</keyword>
<dbReference type="SMART" id="SM00965">
    <property type="entry name" value="STN"/>
    <property type="match status" value="1"/>
</dbReference>
<name>A0ABW0FVX3_9CAUL</name>
<evidence type="ECO:0000313" key="11">
    <source>
        <dbReference type="Proteomes" id="UP001596152"/>
    </source>
</evidence>
<evidence type="ECO:0000256" key="6">
    <source>
        <dbReference type="ARBA" id="ARBA00023237"/>
    </source>
</evidence>
<evidence type="ECO:0000313" key="10">
    <source>
        <dbReference type="EMBL" id="MFC5345249.1"/>
    </source>
</evidence>
<keyword evidence="3" id="KW-0410">Iron transport</keyword>
<dbReference type="Gene3D" id="2.40.170.20">
    <property type="entry name" value="TonB-dependent receptor, beta-barrel domain"/>
    <property type="match status" value="1"/>
</dbReference>
<dbReference type="PANTHER" id="PTHR40980:SF4">
    <property type="entry name" value="TONB-DEPENDENT RECEPTOR-LIKE BETA-BARREL DOMAIN-CONTAINING PROTEIN"/>
    <property type="match status" value="1"/>
</dbReference>
<dbReference type="InterPro" id="IPR013784">
    <property type="entry name" value="Carb-bd-like_fold"/>
</dbReference>
<keyword evidence="2" id="KW-0813">Transport</keyword>
<keyword evidence="3" id="KW-0406">Ion transport</keyword>
<organism evidence="10 11">
    <name type="scientific">Brevundimonas staleyi</name>
    <dbReference type="NCBI Taxonomy" id="74326"/>
    <lineage>
        <taxon>Bacteria</taxon>
        <taxon>Pseudomonadati</taxon>
        <taxon>Pseudomonadota</taxon>
        <taxon>Alphaproteobacteria</taxon>
        <taxon>Caulobacterales</taxon>
        <taxon>Caulobacteraceae</taxon>
        <taxon>Brevundimonas</taxon>
    </lineage>
</organism>
<dbReference type="InterPro" id="IPR011662">
    <property type="entry name" value="Secretin/TonB_short_N"/>
</dbReference>
<dbReference type="InterPro" id="IPR012910">
    <property type="entry name" value="Plug_dom"/>
</dbReference>
<keyword evidence="6" id="KW-0998">Cell outer membrane</keyword>
<evidence type="ECO:0000256" key="2">
    <source>
        <dbReference type="ARBA" id="ARBA00022448"/>
    </source>
</evidence>
<evidence type="ECO:0000256" key="4">
    <source>
        <dbReference type="ARBA" id="ARBA00023004"/>
    </source>
</evidence>
<evidence type="ECO:0000256" key="7">
    <source>
        <dbReference type="RuleBase" id="RU003357"/>
    </source>
</evidence>
<dbReference type="PANTHER" id="PTHR40980">
    <property type="entry name" value="PLUG DOMAIN-CONTAINING PROTEIN"/>
    <property type="match status" value="1"/>
</dbReference>
<dbReference type="Gene3D" id="2.170.130.10">
    <property type="entry name" value="TonB-dependent receptor, plug domain"/>
    <property type="match status" value="1"/>
</dbReference>
<comment type="similarity">
    <text evidence="7">Belongs to the TonB-dependent receptor family.</text>
</comment>
<dbReference type="Pfam" id="PF00593">
    <property type="entry name" value="TonB_dep_Rec_b-barrel"/>
    <property type="match status" value="1"/>
</dbReference>
<dbReference type="Gene3D" id="3.55.50.30">
    <property type="match status" value="1"/>
</dbReference>
<feature type="domain" description="Secretin/TonB short N-terminal" evidence="9">
    <location>
        <begin position="50"/>
        <end position="101"/>
    </location>
</feature>
<protein>
    <submittedName>
        <fullName evidence="10">TonB-dependent receptor domain-containing protein</fullName>
    </submittedName>
</protein>
<sequence length="1095" mass="119416">MTSSKLLLSCGVAAAVSVMASQAAAQVRAFQVPAQPAVTAIPEFARQARVQIIAPARDLEDVRTQAVNGEMDLNDALQRLIAGTPLRVASRTDQLITLRSELRGNRQAGEGAVEGAVVDPVTGEFLRNAAIEMVAADGERRSITAGEGGEYRVSGLPAGPARLVVRFTGYPDQAVSLNVAPGATTRIDVQMTRPGFEAVQVDDVVVAGSRDGDARAIMSQRQSMNITNSLSSESFGDISEGNPGEFIKFMPGVDTDSTGDGTVRNVQLRGLPPAYTSITVNGVNLAAADGNTGADASRTFSFEQMSLSAIDSIEISKTISADVDANAPAGTINIRTKRAFDRRGRRMFAQFSGTTHSDMWDSAERSGPADGGYGNRRFLPNWQVEFSDTFLDRRLGVVAGLSQSNMYVEQEQIEASRSYAPTAASPEPMAITAINTNLYAREISRFSASLNLDFRATDRLTLSLASIYNEASIWAGTTSIDFTTAARSRGVIGDPVFDITTQAAATTNTLSVQNLLTYKDGRGTTLIPSFEYDAGRFRLDGTLSYSNSLSTYDPQGIKNSAYILSPITSRGNFSAQRDPGDLLNQRWNIRQLSGGDWSDPASFLTGNAIVLRTNSNMSAEHTSTGATMNLTFEADAWSIPVIFKTGFKFQRAEYDYENPSDLNRYSYRGPLTSAELLAQVRSTNQISLADSGITLTTLNGSNDIYVPSTYRLLELYRANPQDWVQTTATTPSEWYAIYVGNSRHYREDSAAAYFMGTADLTSQLRVRAGLRWERTETAALEPDALSAQEVAAAGYAVSASTGRATTIPGLEYQFLSRPKVERTGEYDYFFPSASLKYAFTDSIDLQVGYSRTIRRPEVGVLSGVWSINEEQQIITAPNPGLEPELSDNLSIRLSKYFEPVGMVAINYYRNRVKGLFQQQDLTAEEFGYTGQDYAGYLFRTTTTVGGDAIDIQGYELEFSHAMDYLPGLLDGLSVRGSFMINDPEIPIVRSADRLATLALSYRKGPVKLFLNTVWTDDKYRTTTPSWFAAYWDTNLSGSYEVRPGWEAFFTVRNLLNRPRNVVVPGSLATSGELGDHSAIFIHGGTNATLGFRARF</sequence>
<dbReference type="InterPro" id="IPR000531">
    <property type="entry name" value="Beta-barrel_TonB"/>
</dbReference>
<dbReference type="SUPFAM" id="SSF49452">
    <property type="entry name" value="Starch-binding domain-like"/>
    <property type="match status" value="1"/>
</dbReference>
<proteinExistence type="inferred from homology"/>
<keyword evidence="5 7" id="KW-0472">Membrane</keyword>
<dbReference type="Pfam" id="PF13620">
    <property type="entry name" value="CarboxypepD_reg"/>
    <property type="match status" value="1"/>
</dbReference>
<dbReference type="Gene3D" id="2.60.40.1120">
    <property type="entry name" value="Carboxypeptidase-like, regulatory domain"/>
    <property type="match status" value="1"/>
</dbReference>
<dbReference type="EMBL" id="JBHSLF010000043">
    <property type="protein sequence ID" value="MFC5345249.1"/>
    <property type="molecule type" value="Genomic_DNA"/>
</dbReference>
<dbReference type="Pfam" id="PF07715">
    <property type="entry name" value="Plug"/>
    <property type="match status" value="1"/>
</dbReference>
<dbReference type="InterPro" id="IPR036942">
    <property type="entry name" value="Beta-barrel_TonB_sf"/>
</dbReference>
<reference evidence="11" key="1">
    <citation type="journal article" date="2019" name="Int. J. Syst. Evol. Microbiol.">
        <title>The Global Catalogue of Microorganisms (GCM) 10K type strain sequencing project: providing services to taxonomists for standard genome sequencing and annotation.</title>
        <authorList>
            <consortium name="The Broad Institute Genomics Platform"/>
            <consortium name="The Broad Institute Genome Sequencing Center for Infectious Disease"/>
            <person name="Wu L."/>
            <person name="Ma J."/>
        </authorList>
    </citation>
    <scope>NUCLEOTIDE SEQUENCE [LARGE SCALE GENOMIC DNA]</scope>
    <source>
        <strain evidence="11">JCM 12125</strain>
    </source>
</reference>
<feature type="signal peptide" evidence="8">
    <location>
        <begin position="1"/>
        <end position="25"/>
    </location>
</feature>
<dbReference type="RefSeq" id="WP_374036605.1">
    <property type="nucleotide sequence ID" value="NZ_CP169082.1"/>
</dbReference>
<comment type="subcellular location">
    <subcellularLocation>
        <location evidence="1 7">Cell outer membrane</location>
    </subcellularLocation>
</comment>
<gene>
    <name evidence="10" type="ORF">ACFPIE_15125</name>
</gene>
<feature type="chain" id="PRO_5045535253" evidence="8">
    <location>
        <begin position="26"/>
        <end position="1095"/>
    </location>
</feature>